<dbReference type="Gene3D" id="3.30.70.20">
    <property type="match status" value="1"/>
</dbReference>
<name>A0A4R2J4M4_9PSEU</name>
<comment type="caution">
    <text evidence="1">The sequence shown here is derived from an EMBL/GenBank/DDBJ whole genome shotgun (WGS) entry which is preliminary data.</text>
</comment>
<dbReference type="SUPFAM" id="SSF54862">
    <property type="entry name" value="4Fe-4S ferredoxins"/>
    <property type="match status" value="1"/>
</dbReference>
<organism evidence="1 2">
    <name type="scientific">Actinocrispum wychmicini</name>
    <dbReference type="NCBI Taxonomy" id="1213861"/>
    <lineage>
        <taxon>Bacteria</taxon>
        <taxon>Bacillati</taxon>
        <taxon>Actinomycetota</taxon>
        <taxon>Actinomycetes</taxon>
        <taxon>Pseudonocardiales</taxon>
        <taxon>Pseudonocardiaceae</taxon>
        <taxon>Actinocrispum</taxon>
    </lineage>
</organism>
<dbReference type="Pfam" id="PF13459">
    <property type="entry name" value="Fer4_15"/>
    <property type="match status" value="1"/>
</dbReference>
<evidence type="ECO:0000313" key="2">
    <source>
        <dbReference type="Proteomes" id="UP000295680"/>
    </source>
</evidence>
<dbReference type="RefSeq" id="WP_132123622.1">
    <property type="nucleotide sequence ID" value="NZ_SLWS01000010.1"/>
</dbReference>
<proteinExistence type="predicted"/>
<dbReference type="OrthoDB" id="4741951at2"/>
<dbReference type="Proteomes" id="UP000295680">
    <property type="component" value="Unassembled WGS sequence"/>
</dbReference>
<dbReference type="AlphaFoldDB" id="A0A4R2J4M4"/>
<dbReference type="EMBL" id="SLWS01000010">
    <property type="protein sequence ID" value="TCO53663.1"/>
    <property type="molecule type" value="Genomic_DNA"/>
</dbReference>
<keyword evidence="2" id="KW-1185">Reference proteome</keyword>
<accession>A0A4R2J4M4</accession>
<evidence type="ECO:0000313" key="1">
    <source>
        <dbReference type="EMBL" id="TCO53663.1"/>
    </source>
</evidence>
<reference evidence="1 2" key="1">
    <citation type="submission" date="2019-03" db="EMBL/GenBank/DDBJ databases">
        <title>Genomic Encyclopedia of Type Strains, Phase IV (KMG-IV): sequencing the most valuable type-strain genomes for metagenomic binning, comparative biology and taxonomic classification.</title>
        <authorList>
            <person name="Goeker M."/>
        </authorList>
    </citation>
    <scope>NUCLEOTIDE SEQUENCE [LARGE SCALE GENOMIC DNA]</scope>
    <source>
        <strain evidence="1 2">DSM 45934</strain>
    </source>
</reference>
<protein>
    <submittedName>
        <fullName evidence="1">Ferredoxin</fullName>
    </submittedName>
</protein>
<sequence length="71" mass="7661">MTESLKVDMIACDGHGLCAELLPELVGLDEWGYPIVSDHPVPQELRKHARKAVNLCPKLALTLKKVSAPGG</sequence>
<gene>
    <name evidence="1" type="ORF">EV192_110252</name>
</gene>